<accession>A9D170</accession>
<dbReference type="Pfam" id="PF00440">
    <property type="entry name" value="TetR_N"/>
    <property type="match status" value="1"/>
</dbReference>
<keyword evidence="2 4" id="KW-0238">DNA-binding</keyword>
<comment type="caution">
    <text evidence="6">The sequence shown here is derived from an EMBL/GenBank/DDBJ whole genome shotgun (WGS) entry which is preliminary data.</text>
</comment>
<dbReference type="InterPro" id="IPR039536">
    <property type="entry name" value="TetR_C_Proteobacteria"/>
</dbReference>
<dbReference type="GO" id="GO:0000976">
    <property type="term" value="F:transcription cis-regulatory region binding"/>
    <property type="evidence" value="ECO:0007669"/>
    <property type="project" value="TreeGrafter"/>
</dbReference>
<gene>
    <name evidence="6" type="ORF">HPDFL43_15377</name>
</gene>
<dbReference type="Gene3D" id="1.10.357.10">
    <property type="entry name" value="Tetracycline Repressor, domain 2"/>
    <property type="match status" value="1"/>
</dbReference>
<dbReference type="GO" id="GO:0003700">
    <property type="term" value="F:DNA-binding transcription factor activity"/>
    <property type="evidence" value="ECO:0007669"/>
    <property type="project" value="TreeGrafter"/>
</dbReference>
<dbReference type="HOGENOM" id="CLU_069356_27_4_5"/>
<dbReference type="EMBL" id="ABIA03000004">
    <property type="protein sequence ID" value="EDQ34391.2"/>
    <property type="molecule type" value="Genomic_DNA"/>
</dbReference>
<dbReference type="PANTHER" id="PTHR30055:SF234">
    <property type="entry name" value="HTH-TYPE TRANSCRIPTIONAL REGULATOR BETI"/>
    <property type="match status" value="1"/>
</dbReference>
<dbReference type="eggNOG" id="COG1309">
    <property type="taxonomic scope" value="Bacteria"/>
</dbReference>
<evidence type="ECO:0000259" key="5">
    <source>
        <dbReference type="PROSITE" id="PS50977"/>
    </source>
</evidence>
<dbReference type="Pfam" id="PF14246">
    <property type="entry name" value="TetR_C_7"/>
    <property type="match status" value="1"/>
</dbReference>
<keyword evidence="3" id="KW-0804">Transcription</keyword>
<dbReference type="InterPro" id="IPR036271">
    <property type="entry name" value="Tet_transcr_reg_TetR-rel_C_sf"/>
</dbReference>
<dbReference type="STRING" id="411684.HPDFL43_15377"/>
<dbReference type="SUPFAM" id="SSF48498">
    <property type="entry name" value="Tetracyclin repressor-like, C-terminal domain"/>
    <property type="match status" value="1"/>
</dbReference>
<feature type="domain" description="HTH tetR-type" evidence="5">
    <location>
        <begin position="1"/>
        <end position="46"/>
    </location>
</feature>
<dbReference type="PROSITE" id="PS50977">
    <property type="entry name" value="HTH_TETR_2"/>
    <property type="match status" value="1"/>
</dbReference>
<feature type="DNA-binding region" description="H-T-H motif" evidence="4">
    <location>
        <begin position="9"/>
        <end position="28"/>
    </location>
</feature>
<dbReference type="AlphaFoldDB" id="A9D170"/>
<evidence type="ECO:0000256" key="2">
    <source>
        <dbReference type="ARBA" id="ARBA00023125"/>
    </source>
</evidence>
<sequence length="181" mass="20229">MAKGLAGASMEAIAQEAGMSKRTLYEVFTCRAELFASIVRRMRQTITRPLTEDQIDRPLAERLRLLLSPSGKGFTDLLPLVILRAVITEAERQPELANEFLQEGPYALYGIIRVELDRSVDRGEIRIADTEAAARLMSDMAHQGLLEHLVVSQPPSQRLEAYNRRLELAIRVFLGGIGDPE</sequence>
<dbReference type="InterPro" id="IPR001647">
    <property type="entry name" value="HTH_TetR"/>
</dbReference>
<proteinExistence type="predicted"/>
<dbReference type="InterPro" id="IPR009057">
    <property type="entry name" value="Homeodomain-like_sf"/>
</dbReference>
<reference evidence="6 7" key="2">
    <citation type="submission" date="2012-06" db="EMBL/GenBank/DDBJ databases">
        <authorList>
            <person name="Fiebig A."/>
        </authorList>
    </citation>
    <scope>NUCLEOTIDE SEQUENCE [LARGE SCALE GENOMIC DNA]</scope>
    <source>
        <strain evidence="6 7">DFL-43</strain>
    </source>
</reference>
<evidence type="ECO:0000313" key="6">
    <source>
        <dbReference type="EMBL" id="EDQ34391.2"/>
    </source>
</evidence>
<keyword evidence="7" id="KW-1185">Reference proteome</keyword>
<protein>
    <submittedName>
        <fullName evidence="6">Transcriptional regulator</fullName>
    </submittedName>
</protein>
<dbReference type="Proteomes" id="UP000004291">
    <property type="component" value="Chromosome"/>
</dbReference>
<dbReference type="InterPro" id="IPR050109">
    <property type="entry name" value="HTH-type_TetR-like_transc_reg"/>
</dbReference>
<dbReference type="SUPFAM" id="SSF46689">
    <property type="entry name" value="Homeodomain-like"/>
    <property type="match status" value="1"/>
</dbReference>
<dbReference type="PANTHER" id="PTHR30055">
    <property type="entry name" value="HTH-TYPE TRANSCRIPTIONAL REGULATOR RUTR"/>
    <property type="match status" value="1"/>
</dbReference>
<organism evidence="6 7">
    <name type="scientific">Hoeflea phototrophica (strain DSM 17068 / NCIMB 14078 / DFL-43)</name>
    <dbReference type="NCBI Taxonomy" id="411684"/>
    <lineage>
        <taxon>Bacteria</taxon>
        <taxon>Pseudomonadati</taxon>
        <taxon>Pseudomonadota</taxon>
        <taxon>Alphaproteobacteria</taxon>
        <taxon>Hyphomicrobiales</taxon>
        <taxon>Rhizobiaceae</taxon>
        <taxon>Hoeflea</taxon>
    </lineage>
</organism>
<evidence type="ECO:0000313" key="7">
    <source>
        <dbReference type="Proteomes" id="UP000004291"/>
    </source>
</evidence>
<keyword evidence="1" id="KW-0805">Transcription regulation</keyword>
<evidence type="ECO:0000256" key="1">
    <source>
        <dbReference type="ARBA" id="ARBA00023015"/>
    </source>
</evidence>
<evidence type="ECO:0000256" key="4">
    <source>
        <dbReference type="PROSITE-ProRule" id="PRU00335"/>
    </source>
</evidence>
<name>A9D170_HOEPD</name>
<reference evidence="6 7" key="1">
    <citation type="submission" date="2007-10" db="EMBL/GenBank/DDBJ databases">
        <authorList>
            <person name="Wagner-Dobler I."/>
            <person name="Ferriera S."/>
            <person name="Johnson J."/>
            <person name="Kravitz S."/>
            <person name="Beeson K."/>
            <person name="Sutton G."/>
            <person name="Rogers Y.-H."/>
            <person name="Friedman R."/>
            <person name="Frazier M."/>
            <person name="Venter J.C."/>
        </authorList>
    </citation>
    <scope>NUCLEOTIDE SEQUENCE [LARGE SCALE GENOMIC DNA]</scope>
    <source>
        <strain evidence="6 7">DFL-43</strain>
    </source>
</reference>
<evidence type="ECO:0000256" key="3">
    <source>
        <dbReference type="ARBA" id="ARBA00023163"/>
    </source>
</evidence>